<keyword evidence="4" id="KW-0812">Transmembrane</keyword>
<evidence type="ECO:0000256" key="7">
    <source>
        <dbReference type="ARBA" id="ARBA00023002"/>
    </source>
</evidence>
<proteinExistence type="inferred from homology"/>
<accession>A0A2K9B4D8</accession>
<evidence type="ECO:0000256" key="3">
    <source>
        <dbReference type="ARBA" id="ARBA00022516"/>
    </source>
</evidence>
<gene>
    <name evidence="13" type="ORF">CW740_11130</name>
</gene>
<dbReference type="KEGG" id="kpd:CW740_11130"/>
<dbReference type="GO" id="GO:0016717">
    <property type="term" value="F:oxidoreductase activity, acting on paired donors, with oxidation of a pair of donors resulting in the reduction of molecular oxygen to two molecules of water"/>
    <property type="evidence" value="ECO:0007669"/>
    <property type="project" value="InterPro"/>
</dbReference>
<dbReference type="InterPro" id="IPR005804">
    <property type="entry name" value="FA_desaturase_dom"/>
</dbReference>
<evidence type="ECO:0000256" key="4">
    <source>
        <dbReference type="ARBA" id="ARBA00022692"/>
    </source>
</evidence>
<dbReference type="Proteomes" id="UP000232693">
    <property type="component" value="Chromosome"/>
</dbReference>
<dbReference type="Pfam" id="PF00487">
    <property type="entry name" value="FA_desaturase"/>
    <property type="match status" value="1"/>
</dbReference>
<dbReference type="AlphaFoldDB" id="A0A2K9B4D8"/>
<protein>
    <submittedName>
        <fullName evidence="13">Acyl-CoA desaturase</fullName>
    </submittedName>
</protein>
<dbReference type="PANTHER" id="PTHR11351">
    <property type="entry name" value="ACYL-COA DESATURASE"/>
    <property type="match status" value="1"/>
</dbReference>
<keyword evidence="9" id="KW-0443">Lipid metabolism</keyword>
<keyword evidence="6" id="KW-1133">Transmembrane helix</keyword>
<comment type="similarity">
    <text evidence="2">Belongs to the fatty acid desaturase type 2 family.</text>
</comment>
<name>A0A2K9B4D8_9GAMM</name>
<dbReference type="OrthoDB" id="19906at2"/>
<keyword evidence="14" id="KW-1185">Reference proteome</keyword>
<dbReference type="PANTHER" id="PTHR11351:SF31">
    <property type="entry name" value="DESATURASE 1, ISOFORM A-RELATED"/>
    <property type="match status" value="1"/>
</dbReference>
<evidence type="ECO:0000313" key="13">
    <source>
        <dbReference type="EMBL" id="AUD79768.1"/>
    </source>
</evidence>
<evidence type="ECO:0000256" key="2">
    <source>
        <dbReference type="ARBA" id="ARBA00008749"/>
    </source>
</evidence>
<dbReference type="InterPro" id="IPR015876">
    <property type="entry name" value="Acyl-CoA_DS"/>
</dbReference>
<keyword evidence="11" id="KW-0275">Fatty acid biosynthesis</keyword>
<evidence type="ECO:0000313" key="14">
    <source>
        <dbReference type="Proteomes" id="UP000232693"/>
    </source>
</evidence>
<dbReference type="GO" id="GO:0006633">
    <property type="term" value="P:fatty acid biosynthetic process"/>
    <property type="evidence" value="ECO:0007669"/>
    <property type="project" value="UniProtKB-KW"/>
</dbReference>
<evidence type="ECO:0000256" key="1">
    <source>
        <dbReference type="ARBA" id="ARBA00004141"/>
    </source>
</evidence>
<comment type="subcellular location">
    <subcellularLocation>
        <location evidence="1">Membrane</location>
        <topology evidence="1">Multi-pass membrane protein</topology>
    </subcellularLocation>
</comment>
<dbReference type="CDD" id="cd03505">
    <property type="entry name" value="Delta9-FADS-like"/>
    <property type="match status" value="1"/>
</dbReference>
<evidence type="ECO:0000256" key="10">
    <source>
        <dbReference type="ARBA" id="ARBA00023136"/>
    </source>
</evidence>
<dbReference type="EMBL" id="CP025120">
    <property type="protein sequence ID" value="AUD79768.1"/>
    <property type="molecule type" value="Genomic_DNA"/>
</dbReference>
<dbReference type="PRINTS" id="PR00075">
    <property type="entry name" value="FACDDSATRASE"/>
</dbReference>
<evidence type="ECO:0000259" key="12">
    <source>
        <dbReference type="Pfam" id="PF00487"/>
    </source>
</evidence>
<keyword evidence="7" id="KW-0560">Oxidoreductase</keyword>
<evidence type="ECO:0000256" key="8">
    <source>
        <dbReference type="ARBA" id="ARBA00023004"/>
    </source>
</evidence>
<evidence type="ECO:0000256" key="9">
    <source>
        <dbReference type="ARBA" id="ARBA00023098"/>
    </source>
</evidence>
<feature type="domain" description="Fatty acid desaturase" evidence="12">
    <location>
        <begin position="49"/>
        <end position="272"/>
    </location>
</feature>
<organism evidence="13 14">
    <name type="scientific">Kangiella profundi</name>
    <dbReference type="NCBI Taxonomy" id="1561924"/>
    <lineage>
        <taxon>Bacteria</taxon>
        <taxon>Pseudomonadati</taxon>
        <taxon>Pseudomonadota</taxon>
        <taxon>Gammaproteobacteria</taxon>
        <taxon>Kangiellales</taxon>
        <taxon>Kangiellaceae</taxon>
        <taxon>Kangiella</taxon>
    </lineage>
</organism>
<evidence type="ECO:0000256" key="6">
    <source>
        <dbReference type="ARBA" id="ARBA00022989"/>
    </source>
</evidence>
<reference evidence="13 14" key="1">
    <citation type="submission" date="2017-12" db="EMBL/GenBank/DDBJ databases">
        <title>Kangiella profundi FT102 completed genome.</title>
        <authorList>
            <person name="Xu J."/>
            <person name="Wang J."/>
            <person name="Lu Y."/>
        </authorList>
    </citation>
    <scope>NUCLEOTIDE SEQUENCE [LARGE SCALE GENOMIC DNA]</scope>
    <source>
        <strain evidence="13 14">FT102</strain>
    </source>
</reference>
<sequence length="303" mass="35683">MKMKQWFDNSQINTNGNQPEQLEGVDWPRVIPYIGLHLVCLFAFVTGVSWTAVIICVAAYLIRMFAITAFYHRYFSHKSFKTYRWVQAVFGFLGASATQRGPLWWAAHHRHHHIHADTDEDAHSPRHGFLKSHMLWFLNKKNFPTQEDRVRDLAKYPELRWLDRFDIFPPILFAALIFGLGIYLEKFHPELGADRWQVLIWGFFISTILLSHVTYCINSLAHRWGSKRFETNDDSRNNFLLALLTLGEGWHNNHHFSPGSVKQGFYWWEIDLSFYVLKAMEKLGLVWDLKYPNKEIIEIKAKS</sequence>
<keyword evidence="10" id="KW-0472">Membrane</keyword>
<keyword evidence="8" id="KW-0408">Iron</keyword>
<dbReference type="GO" id="GO:0016020">
    <property type="term" value="C:membrane"/>
    <property type="evidence" value="ECO:0007669"/>
    <property type="project" value="UniProtKB-SubCell"/>
</dbReference>
<keyword evidence="5" id="KW-0276">Fatty acid metabolism</keyword>
<dbReference type="RefSeq" id="WP_106647563.1">
    <property type="nucleotide sequence ID" value="NZ_BMGO01000001.1"/>
</dbReference>
<keyword evidence="3" id="KW-0444">Lipid biosynthesis</keyword>
<evidence type="ECO:0000256" key="11">
    <source>
        <dbReference type="ARBA" id="ARBA00023160"/>
    </source>
</evidence>
<evidence type="ECO:0000256" key="5">
    <source>
        <dbReference type="ARBA" id="ARBA00022832"/>
    </source>
</evidence>